<keyword evidence="3" id="KW-1185">Reference proteome</keyword>
<dbReference type="InterPro" id="IPR036156">
    <property type="entry name" value="Beta-gal/glucu_dom_sf"/>
</dbReference>
<accession>A0ABV5YXW0</accession>
<gene>
    <name evidence="2" type="ORF">ACFFNX_42395</name>
</gene>
<evidence type="ECO:0000259" key="1">
    <source>
        <dbReference type="Pfam" id="PF18368"/>
    </source>
</evidence>
<evidence type="ECO:0000313" key="2">
    <source>
        <dbReference type="EMBL" id="MFB9838817.1"/>
    </source>
</evidence>
<feature type="non-terminal residue" evidence="2">
    <location>
        <position position="1"/>
    </location>
</feature>
<sequence>HEDGPAAPFVRLLDGRPADRPGWARWDDNAVDLLPGEEIVLRCRWDGVPPAERRVLLDGWNVPARVLTEASAC</sequence>
<dbReference type="Proteomes" id="UP001589627">
    <property type="component" value="Unassembled WGS sequence"/>
</dbReference>
<reference evidence="2 3" key="1">
    <citation type="submission" date="2024-09" db="EMBL/GenBank/DDBJ databases">
        <authorList>
            <person name="Sun Q."/>
            <person name="Mori K."/>
        </authorList>
    </citation>
    <scope>NUCLEOTIDE SEQUENCE [LARGE SCALE GENOMIC DNA]</scope>
    <source>
        <strain evidence="2 3">TBRC 0563</strain>
    </source>
</reference>
<dbReference type="Gene3D" id="2.60.40.10">
    <property type="entry name" value="Immunoglobulins"/>
    <property type="match status" value="1"/>
</dbReference>
<organism evidence="2 3">
    <name type="scientific">Actinoallomurus acaciae</name>
    <dbReference type="NCBI Taxonomy" id="502577"/>
    <lineage>
        <taxon>Bacteria</taxon>
        <taxon>Bacillati</taxon>
        <taxon>Actinomycetota</taxon>
        <taxon>Actinomycetes</taxon>
        <taxon>Streptosporangiales</taxon>
        <taxon>Thermomonosporaceae</taxon>
        <taxon>Actinoallomurus</taxon>
    </lineage>
</organism>
<dbReference type="InterPro" id="IPR041351">
    <property type="entry name" value="Ig_GlcNase"/>
</dbReference>
<dbReference type="Pfam" id="PF18368">
    <property type="entry name" value="Ig_GlcNase"/>
    <property type="match status" value="1"/>
</dbReference>
<protein>
    <recommendedName>
        <fullName evidence="1">Exo-beta-D-glucosaminidase Ig-fold domain-containing protein</fullName>
    </recommendedName>
</protein>
<dbReference type="RefSeq" id="WP_378211907.1">
    <property type="nucleotide sequence ID" value="NZ_JBHLZP010000581.1"/>
</dbReference>
<dbReference type="InterPro" id="IPR013783">
    <property type="entry name" value="Ig-like_fold"/>
</dbReference>
<dbReference type="SUPFAM" id="SSF49303">
    <property type="entry name" value="beta-Galactosidase/glucuronidase domain"/>
    <property type="match status" value="1"/>
</dbReference>
<feature type="domain" description="Exo-beta-D-glucosaminidase Ig-fold" evidence="1">
    <location>
        <begin position="24"/>
        <end position="62"/>
    </location>
</feature>
<comment type="caution">
    <text evidence="2">The sequence shown here is derived from an EMBL/GenBank/DDBJ whole genome shotgun (WGS) entry which is preliminary data.</text>
</comment>
<name>A0ABV5YXW0_9ACTN</name>
<evidence type="ECO:0000313" key="3">
    <source>
        <dbReference type="Proteomes" id="UP001589627"/>
    </source>
</evidence>
<proteinExistence type="predicted"/>
<dbReference type="EMBL" id="JBHLZP010000581">
    <property type="protein sequence ID" value="MFB9838817.1"/>
    <property type="molecule type" value="Genomic_DNA"/>
</dbReference>